<evidence type="ECO:0000313" key="2">
    <source>
        <dbReference type="WBParaSite" id="Hba_06040"/>
    </source>
</evidence>
<dbReference type="WBParaSite" id="Hba_06040">
    <property type="protein sequence ID" value="Hba_06040"/>
    <property type="gene ID" value="Hba_06040"/>
</dbReference>
<protein>
    <submittedName>
        <fullName evidence="2">Uncharacterized protein</fullName>
    </submittedName>
</protein>
<proteinExistence type="predicted"/>
<accession>A0A1I7WLN0</accession>
<organism evidence="1 2">
    <name type="scientific">Heterorhabditis bacteriophora</name>
    <name type="common">Entomopathogenic nematode worm</name>
    <dbReference type="NCBI Taxonomy" id="37862"/>
    <lineage>
        <taxon>Eukaryota</taxon>
        <taxon>Metazoa</taxon>
        <taxon>Ecdysozoa</taxon>
        <taxon>Nematoda</taxon>
        <taxon>Chromadorea</taxon>
        <taxon>Rhabditida</taxon>
        <taxon>Rhabditina</taxon>
        <taxon>Rhabditomorpha</taxon>
        <taxon>Strongyloidea</taxon>
        <taxon>Heterorhabditidae</taxon>
        <taxon>Heterorhabditis</taxon>
    </lineage>
</organism>
<dbReference type="Proteomes" id="UP000095283">
    <property type="component" value="Unplaced"/>
</dbReference>
<reference evidence="2" key="1">
    <citation type="submission" date="2016-11" db="UniProtKB">
        <authorList>
            <consortium name="WormBaseParasite"/>
        </authorList>
    </citation>
    <scope>IDENTIFICATION</scope>
</reference>
<keyword evidence="1" id="KW-1185">Reference proteome</keyword>
<dbReference type="AlphaFoldDB" id="A0A1I7WLN0"/>
<sequence length="50" mass="5908">MVCNNVLLSQKVVYGKMMYGFIHRMLMSQSSTSLIRYANSNAIYTYIYFR</sequence>
<evidence type="ECO:0000313" key="1">
    <source>
        <dbReference type="Proteomes" id="UP000095283"/>
    </source>
</evidence>
<name>A0A1I7WLN0_HETBA</name>